<protein>
    <submittedName>
        <fullName evidence="2">I78 family peptidase inhibitor</fullName>
    </submittedName>
</protein>
<feature type="signal peptide" evidence="1">
    <location>
        <begin position="1"/>
        <end position="28"/>
    </location>
</feature>
<dbReference type="InterPro" id="IPR021719">
    <property type="entry name" value="Prot_inh_I78"/>
</dbReference>
<evidence type="ECO:0000256" key="1">
    <source>
        <dbReference type="SAM" id="SignalP"/>
    </source>
</evidence>
<evidence type="ECO:0000313" key="3">
    <source>
        <dbReference type="Proteomes" id="UP001255416"/>
    </source>
</evidence>
<name>A0ABU3VAI6_9RHOB</name>
<keyword evidence="3" id="KW-1185">Reference proteome</keyword>
<reference evidence="3" key="1">
    <citation type="submission" date="2023-05" db="EMBL/GenBank/DDBJ databases">
        <title>Sedimentitalea sp. nov. JM2-8.</title>
        <authorList>
            <person name="Huang J."/>
        </authorList>
    </citation>
    <scope>NUCLEOTIDE SEQUENCE [LARGE SCALE GENOMIC DNA]</scope>
    <source>
        <strain evidence="3">KHS03</strain>
    </source>
</reference>
<dbReference type="Pfam" id="PF11720">
    <property type="entry name" value="Inhibitor_I78"/>
    <property type="match status" value="1"/>
</dbReference>
<dbReference type="EMBL" id="JASMWN010000002">
    <property type="protein sequence ID" value="MDU9003177.1"/>
    <property type="molecule type" value="Genomic_DNA"/>
</dbReference>
<accession>A0ABU3VAI6</accession>
<organism evidence="2 3">
    <name type="scientific">Sedimentitalea todarodis</name>
    <dbReference type="NCBI Taxonomy" id="1631240"/>
    <lineage>
        <taxon>Bacteria</taxon>
        <taxon>Pseudomonadati</taxon>
        <taxon>Pseudomonadota</taxon>
        <taxon>Alphaproteobacteria</taxon>
        <taxon>Rhodobacterales</taxon>
        <taxon>Paracoccaceae</taxon>
        <taxon>Sedimentitalea</taxon>
    </lineage>
</organism>
<keyword evidence="1" id="KW-0732">Signal</keyword>
<dbReference type="RefSeq" id="WP_316773839.1">
    <property type="nucleotide sequence ID" value="NZ_JASMWN010000002.1"/>
</dbReference>
<gene>
    <name evidence="2" type="ORF">QO231_04845</name>
</gene>
<sequence>MQKLFHSGMFRGALIATMCAATAGLAQSEGEAAQTGCLTEEQLALVGEDVDAAQAILPEQSRIIAPDSAVTQDYRTDRVNVNLDEDGIIVRVWCG</sequence>
<evidence type="ECO:0000313" key="2">
    <source>
        <dbReference type="EMBL" id="MDU9003177.1"/>
    </source>
</evidence>
<feature type="chain" id="PRO_5046746777" evidence="1">
    <location>
        <begin position="29"/>
        <end position="95"/>
    </location>
</feature>
<dbReference type="Gene3D" id="3.30.10.10">
    <property type="entry name" value="Trypsin Inhibitor V, subunit A"/>
    <property type="match status" value="1"/>
</dbReference>
<comment type="caution">
    <text evidence="2">The sequence shown here is derived from an EMBL/GenBank/DDBJ whole genome shotgun (WGS) entry which is preliminary data.</text>
</comment>
<dbReference type="Proteomes" id="UP001255416">
    <property type="component" value="Unassembled WGS sequence"/>
</dbReference>
<proteinExistence type="predicted"/>